<feature type="region of interest" description="Disordered" evidence="7">
    <location>
        <begin position="497"/>
        <end position="521"/>
    </location>
</feature>
<evidence type="ECO:0000313" key="9">
    <source>
        <dbReference type="EMBL" id="CAE2212509.1"/>
    </source>
</evidence>
<proteinExistence type="predicted"/>
<evidence type="ECO:0000256" key="5">
    <source>
        <dbReference type="ARBA" id="ARBA00022840"/>
    </source>
</evidence>
<feature type="domain" description="Protein kinase" evidence="8">
    <location>
        <begin position="29"/>
        <end position="412"/>
    </location>
</feature>
<dbReference type="Gene3D" id="3.30.200.20">
    <property type="entry name" value="Phosphorylase Kinase, domain 1"/>
    <property type="match status" value="1"/>
</dbReference>
<dbReference type="PROSITE" id="PS00107">
    <property type="entry name" value="PROTEIN_KINASE_ATP"/>
    <property type="match status" value="1"/>
</dbReference>
<keyword evidence="1" id="KW-0723">Serine/threonine-protein kinase</keyword>
<evidence type="ECO:0000256" key="7">
    <source>
        <dbReference type="SAM" id="MobiDB-lite"/>
    </source>
</evidence>
<evidence type="ECO:0000256" key="3">
    <source>
        <dbReference type="ARBA" id="ARBA00022741"/>
    </source>
</evidence>
<evidence type="ECO:0000256" key="6">
    <source>
        <dbReference type="PROSITE-ProRule" id="PRU10141"/>
    </source>
</evidence>
<reference evidence="9" key="1">
    <citation type="submission" date="2021-01" db="EMBL/GenBank/DDBJ databases">
        <authorList>
            <person name="Corre E."/>
            <person name="Pelletier E."/>
            <person name="Niang G."/>
            <person name="Scheremetjew M."/>
            <person name="Finn R."/>
            <person name="Kale V."/>
            <person name="Holt S."/>
            <person name="Cochrane G."/>
            <person name="Meng A."/>
            <person name="Brown T."/>
            <person name="Cohen L."/>
        </authorList>
    </citation>
    <scope>NUCLEOTIDE SEQUENCE</scope>
    <source>
        <strain evidence="9">Isolate 1302-5</strain>
    </source>
</reference>
<dbReference type="SMART" id="SM00220">
    <property type="entry name" value="S_TKc"/>
    <property type="match status" value="1"/>
</dbReference>
<feature type="compositionally biased region" description="Polar residues" evidence="7">
    <location>
        <begin position="576"/>
        <end position="585"/>
    </location>
</feature>
<dbReference type="Pfam" id="PF00069">
    <property type="entry name" value="Pkinase"/>
    <property type="match status" value="2"/>
</dbReference>
<keyword evidence="5 6" id="KW-0067">ATP-binding</keyword>
<keyword evidence="3 6" id="KW-0547">Nucleotide-binding</keyword>
<dbReference type="SUPFAM" id="SSF56112">
    <property type="entry name" value="Protein kinase-like (PK-like)"/>
    <property type="match status" value="1"/>
</dbReference>
<evidence type="ECO:0000256" key="2">
    <source>
        <dbReference type="ARBA" id="ARBA00022679"/>
    </source>
</evidence>
<evidence type="ECO:0000256" key="1">
    <source>
        <dbReference type="ARBA" id="ARBA00022527"/>
    </source>
</evidence>
<feature type="binding site" evidence="6">
    <location>
        <position position="58"/>
    </location>
    <ligand>
        <name>ATP</name>
        <dbReference type="ChEBI" id="CHEBI:30616"/>
    </ligand>
</feature>
<dbReference type="PANTHER" id="PTHR24345:SF91">
    <property type="entry name" value="SERINE_THREONINE-PROTEIN KINASE PLK4"/>
    <property type="match status" value="1"/>
</dbReference>
<dbReference type="InterPro" id="IPR011009">
    <property type="entry name" value="Kinase-like_dom_sf"/>
</dbReference>
<accession>A0A7S4HY09</accession>
<dbReference type="PANTHER" id="PTHR24345">
    <property type="entry name" value="SERINE/THREONINE-PROTEIN KINASE PLK"/>
    <property type="match status" value="1"/>
</dbReference>
<dbReference type="PROSITE" id="PS00108">
    <property type="entry name" value="PROTEIN_KINASE_ST"/>
    <property type="match status" value="1"/>
</dbReference>
<dbReference type="GO" id="GO:0005634">
    <property type="term" value="C:nucleus"/>
    <property type="evidence" value="ECO:0007669"/>
    <property type="project" value="TreeGrafter"/>
</dbReference>
<evidence type="ECO:0000259" key="8">
    <source>
        <dbReference type="PROSITE" id="PS50011"/>
    </source>
</evidence>
<name>A0A7S4HY09_9STRA</name>
<dbReference type="InterPro" id="IPR008271">
    <property type="entry name" value="Ser/Thr_kinase_AS"/>
</dbReference>
<dbReference type="Gene3D" id="1.10.510.10">
    <property type="entry name" value="Transferase(Phosphotransferase) domain 1"/>
    <property type="match status" value="1"/>
</dbReference>
<dbReference type="InterPro" id="IPR017441">
    <property type="entry name" value="Protein_kinase_ATP_BS"/>
</dbReference>
<organism evidence="9">
    <name type="scientific">Odontella aurita</name>
    <dbReference type="NCBI Taxonomy" id="265563"/>
    <lineage>
        <taxon>Eukaryota</taxon>
        <taxon>Sar</taxon>
        <taxon>Stramenopiles</taxon>
        <taxon>Ochrophyta</taxon>
        <taxon>Bacillariophyta</taxon>
        <taxon>Mediophyceae</taxon>
        <taxon>Biddulphiophycidae</taxon>
        <taxon>Eupodiscales</taxon>
        <taxon>Odontellaceae</taxon>
        <taxon>Odontella</taxon>
    </lineage>
</organism>
<protein>
    <recommendedName>
        <fullName evidence="8">Protein kinase domain-containing protein</fullName>
    </recommendedName>
</protein>
<dbReference type="InterPro" id="IPR000719">
    <property type="entry name" value="Prot_kinase_dom"/>
</dbReference>
<dbReference type="GO" id="GO:0004674">
    <property type="term" value="F:protein serine/threonine kinase activity"/>
    <property type="evidence" value="ECO:0007669"/>
    <property type="project" value="UniProtKB-KW"/>
</dbReference>
<feature type="region of interest" description="Disordered" evidence="7">
    <location>
        <begin position="1"/>
        <end position="24"/>
    </location>
</feature>
<dbReference type="PROSITE" id="PS50011">
    <property type="entry name" value="PROTEIN_KINASE_DOM"/>
    <property type="match status" value="1"/>
</dbReference>
<dbReference type="EMBL" id="HBKQ01007576">
    <property type="protein sequence ID" value="CAE2212509.1"/>
    <property type="molecule type" value="Transcribed_RNA"/>
</dbReference>
<dbReference type="AlphaFoldDB" id="A0A7S4HY09"/>
<feature type="region of interest" description="Disordered" evidence="7">
    <location>
        <begin position="552"/>
        <end position="587"/>
    </location>
</feature>
<evidence type="ECO:0000256" key="4">
    <source>
        <dbReference type="ARBA" id="ARBA00022777"/>
    </source>
</evidence>
<keyword evidence="2" id="KW-0808">Transferase</keyword>
<keyword evidence="4" id="KW-0418">Kinase</keyword>
<dbReference type="GO" id="GO:0005524">
    <property type="term" value="F:ATP binding"/>
    <property type="evidence" value="ECO:0007669"/>
    <property type="project" value="UniProtKB-UniRule"/>
</dbReference>
<sequence length="984" mass="108216">MVGKNARIQVAPQQGALKDQTDHGEAGRYDVGTLLGKGAFAEVFRARDRKNGQLYALKIVDIDRVLQSKRRHCGKEGPHLSSSSDITDVCLDTRQTVLDTLIREVTVHRAASSSTSHCHPNIVSFIGSFLSSRNMSMVLEYCPLGDLQSYMKRTRNERRIQPCSGLSGTHSKQDTLLCEDDVQHILCHVLRGLAFLHARGIAHRDIKAGNIFICPNSGSSFVIKENELKECSNKPEDLSLKQCTFKIGDFGLAVQMQDDDDWDDALHTVCGTPSCLAPEVALSTPAEKILVPTNARDDTGVGENCSLLNMSKNQGHQGHGQPADLWSTGCLLYAMLIGRYPFSLPKQGSEGNFKTRDQRVRDTIERALRGDWFIPESVTVSEHARALLIQLLSREPSKRGFPRSILGAHPFFQLKSLHKSQCRQFNGISGGTMQTRHRPLANSTNLPRPPIHNQVLLGKEAHVSSRHAVEIYGISSMSLSNRSEIGKKERMVLMPKESRSAHSRSQTFQELASRVKPVPSDGEPYGRYTQNAYFSSANQVILQGKQETGAAVGNETVSSTSLNGEQLTHAEKKDSQQPGSICSGNENDKKCSAHEGIAINVSSEEGDSKTSFLNPIDGLNLLPPIKHQWKEARRRVNDPHNSKSSIYNVYFLSEQGVVVTCEATDTCSGTWMHITGDGLQVCARKLNQNVLPSVHKGMRKRLLREKGPVLIEAFSRAPRNIREKYLCSRPEGTGSARVLSSPSILSTCVNMSFSTGVTSVSGRSLPLWSHNNANSQRNSPYKPLSSLLSRKNKSYLSLYRKLEVIINSIKQSIPKITVYIHSPGTKSEMGGLMAKAMLMESSHLPVVETIFVDGVTIRYQVSSGQAELLLPQKYGGSTLCINFGAPNLTRRIAELSMAMPELLSAKPLPDVGCRKADHFSNHIKVAQAAAEECLCTETAIGCFLKGEQAERAALCPAVKRIVARGLCRQNWVAVNEMNLCSQDG</sequence>
<gene>
    <name evidence="9" type="ORF">OAUR00152_LOCUS5080</name>
</gene>
<feature type="compositionally biased region" description="Polar residues" evidence="7">
    <location>
        <begin position="555"/>
        <end position="566"/>
    </location>
</feature>